<feature type="transmembrane region" description="Helical" evidence="1">
    <location>
        <begin position="12"/>
        <end position="37"/>
    </location>
</feature>
<dbReference type="NCBIfam" id="NF033664">
    <property type="entry name" value="PACE_transport"/>
    <property type="match status" value="1"/>
</dbReference>
<reference evidence="3 4" key="1">
    <citation type="submission" date="2016-04" db="EMBL/GenBank/DDBJ databases">
        <title>ATOL: Assembling a taxonomically balanced genome-scale reconstruction of the evolutionary history of the Enterobacteriaceae.</title>
        <authorList>
            <person name="Plunkett G.III."/>
            <person name="Neeno-Eckwall E.C."/>
            <person name="Glasner J.D."/>
            <person name="Perna N.T."/>
        </authorList>
    </citation>
    <scope>NUCLEOTIDE SEQUENCE [LARGE SCALE GENOMIC DNA]</scope>
    <source>
        <strain evidence="3 4">ATCC 51604</strain>
    </source>
</reference>
<evidence type="ECO:0000313" key="3">
    <source>
        <dbReference type="EMBL" id="OAT17830.1"/>
    </source>
</evidence>
<keyword evidence="1" id="KW-1133">Transmembrane helix</keyword>
<dbReference type="AlphaFoldDB" id="A0A1B7HQB7"/>
<feature type="domain" description="Chlorhexidine efflux transporter" evidence="2">
    <location>
        <begin position="75"/>
        <end position="136"/>
    </location>
</feature>
<dbReference type="PATRIC" id="fig|1354253.4.peg.4203"/>
<comment type="caution">
    <text evidence="3">The sequence shown here is derived from an EMBL/GenBank/DDBJ whole genome shotgun (WGS) entry which is preliminary data.</text>
</comment>
<dbReference type="InterPro" id="IPR058208">
    <property type="entry name" value="PACE"/>
</dbReference>
<feature type="transmembrane region" description="Helical" evidence="1">
    <location>
        <begin position="81"/>
        <end position="103"/>
    </location>
</feature>
<keyword evidence="1" id="KW-0472">Membrane</keyword>
<feature type="domain" description="Chlorhexidine efflux transporter" evidence="2">
    <location>
        <begin position="7"/>
        <end position="69"/>
    </location>
</feature>
<dbReference type="InterPro" id="IPR007896">
    <property type="entry name" value="BTP_bacteria"/>
</dbReference>
<keyword evidence="1" id="KW-0812">Transmembrane</keyword>
<gene>
    <name evidence="3" type="ORF">M977_04107</name>
</gene>
<evidence type="ECO:0000259" key="2">
    <source>
        <dbReference type="Pfam" id="PF05232"/>
    </source>
</evidence>
<evidence type="ECO:0000313" key="4">
    <source>
        <dbReference type="Proteomes" id="UP000078504"/>
    </source>
</evidence>
<feature type="transmembrane region" description="Helical" evidence="1">
    <location>
        <begin position="43"/>
        <end position="60"/>
    </location>
</feature>
<feature type="transmembrane region" description="Helical" evidence="1">
    <location>
        <begin position="109"/>
        <end position="132"/>
    </location>
</feature>
<dbReference type="Pfam" id="PF05232">
    <property type="entry name" value="BTP"/>
    <property type="match status" value="2"/>
</dbReference>
<name>A0A1B7HQB7_9ENTR</name>
<sequence>MKVELNKSAKERLFHAVLFEIIANILIAVVMAFVLRIPLLKTSILSCVSALTAMAWNYIFNMLFDRLQQHYEFNRNLLVRILHAVGFEAGLILVLTPVAMFLLSLPLAGAFAVEIGLVLFFLPYTVVFNWLYDYVRWHLVSTSL</sequence>
<dbReference type="RefSeq" id="WP_064518603.1">
    <property type="nucleotide sequence ID" value="NZ_LXEP01000036.1"/>
</dbReference>
<protein>
    <submittedName>
        <fullName evidence="3">Putative membrane protein</fullName>
    </submittedName>
</protein>
<accession>A0A1B7HQB7</accession>
<dbReference type="Proteomes" id="UP000078504">
    <property type="component" value="Unassembled WGS sequence"/>
</dbReference>
<evidence type="ECO:0000256" key="1">
    <source>
        <dbReference type="SAM" id="Phobius"/>
    </source>
</evidence>
<dbReference type="EMBL" id="LXEP01000036">
    <property type="protein sequence ID" value="OAT17830.1"/>
    <property type="molecule type" value="Genomic_DNA"/>
</dbReference>
<organism evidence="3 4">
    <name type="scientific">Buttiauxella gaviniae ATCC 51604</name>
    <dbReference type="NCBI Taxonomy" id="1354253"/>
    <lineage>
        <taxon>Bacteria</taxon>
        <taxon>Pseudomonadati</taxon>
        <taxon>Pseudomonadota</taxon>
        <taxon>Gammaproteobacteria</taxon>
        <taxon>Enterobacterales</taxon>
        <taxon>Enterobacteriaceae</taxon>
        <taxon>Buttiauxella</taxon>
    </lineage>
</organism>
<proteinExistence type="predicted"/>